<dbReference type="AlphaFoldDB" id="A0A523XQS3"/>
<dbReference type="Proteomes" id="UP000315534">
    <property type="component" value="Unassembled WGS sequence"/>
</dbReference>
<dbReference type="Proteomes" id="UP000315525">
    <property type="component" value="Unassembled WGS sequence"/>
</dbReference>
<gene>
    <name evidence="2" type="ORF">E3J38_03500</name>
    <name evidence="1" type="ORF">E3J62_08035</name>
</gene>
<evidence type="ECO:0000313" key="1">
    <source>
        <dbReference type="EMBL" id="TET45234.1"/>
    </source>
</evidence>
<dbReference type="EMBL" id="SOJN01000090">
    <property type="protein sequence ID" value="TET45234.1"/>
    <property type="molecule type" value="Genomic_DNA"/>
</dbReference>
<dbReference type="EMBL" id="SOIP01000218">
    <property type="protein sequence ID" value="TET81646.1"/>
    <property type="molecule type" value="Genomic_DNA"/>
</dbReference>
<evidence type="ECO:0000313" key="4">
    <source>
        <dbReference type="Proteomes" id="UP000315534"/>
    </source>
</evidence>
<evidence type="ECO:0000313" key="3">
    <source>
        <dbReference type="Proteomes" id="UP000315525"/>
    </source>
</evidence>
<name>A0A523XQS3_UNCT6</name>
<proteinExistence type="predicted"/>
<accession>A0A523XQS3</accession>
<sequence>MRSRRSENRNQLNLFDGAQQTSIQKEIVVLDREMASAVEQGEYERAKVLAEKQEKLLGALMKG</sequence>
<protein>
    <submittedName>
        <fullName evidence="2">Uncharacterized protein</fullName>
    </submittedName>
</protein>
<organism evidence="2 4">
    <name type="scientific">candidate division TA06 bacterium</name>
    <dbReference type="NCBI Taxonomy" id="2250710"/>
    <lineage>
        <taxon>Bacteria</taxon>
        <taxon>Bacteria division TA06</taxon>
    </lineage>
</organism>
<reference evidence="3 4" key="1">
    <citation type="submission" date="2019-03" db="EMBL/GenBank/DDBJ databases">
        <title>Metabolic potential of uncultured bacteria and archaea associated with petroleum seepage in deep-sea sediments.</title>
        <authorList>
            <person name="Dong X."/>
            <person name="Hubert C."/>
        </authorList>
    </citation>
    <scope>NUCLEOTIDE SEQUENCE [LARGE SCALE GENOMIC DNA]</scope>
    <source>
        <strain evidence="2">E29_bin36</strain>
        <strain evidence="1">E44_bin18</strain>
    </source>
</reference>
<evidence type="ECO:0000313" key="2">
    <source>
        <dbReference type="EMBL" id="TET81646.1"/>
    </source>
</evidence>
<comment type="caution">
    <text evidence="2">The sequence shown here is derived from an EMBL/GenBank/DDBJ whole genome shotgun (WGS) entry which is preliminary data.</text>
</comment>